<evidence type="ECO:0000256" key="3">
    <source>
        <dbReference type="ARBA" id="ARBA00022519"/>
    </source>
</evidence>
<evidence type="ECO:0000256" key="4">
    <source>
        <dbReference type="ARBA" id="ARBA00022692"/>
    </source>
</evidence>
<gene>
    <name evidence="9" type="ORF">KDW95_01050</name>
</gene>
<comment type="subcellular location">
    <subcellularLocation>
        <location evidence="1 7">Cell inner membrane</location>
        <topology evidence="1 7">Multi-pass membrane protein</topology>
    </subcellularLocation>
</comment>
<protein>
    <recommendedName>
        <fullName evidence="7">TRAP transporter large permease protein</fullName>
    </recommendedName>
</protein>
<dbReference type="NCBIfam" id="TIGR00786">
    <property type="entry name" value="dctM"/>
    <property type="match status" value="1"/>
</dbReference>
<keyword evidence="7" id="KW-0813">Transport</keyword>
<evidence type="ECO:0000256" key="7">
    <source>
        <dbReference type="RuleBase" id="RU369079"/>
    </source>
</evidence>
<keyword evidence="6 7" id="KW-0472">Membrane</keyword>
<sequence>MLALMFLSMPVAVSIIGVGAIGGYMAYGMPLVNMMGSVVWGTLNNSVMTAIPLFMLLGEILLRGGIADKMYDALAVWLGRLPGGLLHTNIGTSALFSATSGSSVATAATVGTIALPALTERNYPVAASLGSLAAGGTLGILIPPSVNLLVYGSLANVSVGQLFVAGVIPGLMLTLLFSLYIFFAHRSAGKDTAAADIPLREKLALLKYLIAPVTIFTVVMGSIYGGLATPTESAALGLMVALFFVWRSGRLNTTLLEHCFRHAAKTTGMVVLIIVCALLLNVTLSMLGTTQLVTRWVTSLGLDYFSLLLLLVIFYLLLGMFMDAMSMLVLTVPITVPMVMVVGVDPVWFGIFIVVMCEIALITPPVGMNLFVVQGIRKDGGSFGDVIRGTLPYVFLMLGFTLLLIVWPQMVLWLPNLMSN</sequence>
<dbReference type="Pfam" id="PF06808">
    <property type="entry name" value="DctM"/>
    <property type="match status" value="1"/>
</dbReference>
<organism evidence="9 10">
    <name type="scientific">Marinobacterium rhizophilum</name>
    <dbReference type="NCBI Taxonomy" id="420402"/>
    <lineage>
        <taxon>Bacteria</taxon>
        <taxon>Pseudomonadati</taxon>
        <taxon>Pseudomonadota</taxon>
        <taxon>Gammaproteobacteria</taxon>
        <taxon>Oceanospirillales</taxon>
        <taxon>Oceanospirillaceae</taxon>
        <taxon>Marinobacterium</taxon>
    </lineage>
</organism>
<dbReference type="PIRSF" id="PIRSF006066">
    <property type="entry name" value="HI0050"/>
    <property type="match status" value="1"/>
</dbReference>
<keyword evidence="2" id="KW-1003">Cell membrane</keyword>
<evidence type="ECO:0000256" key="2">
    <source>
        <dbReference type="ARBA" id="ARBA00022475"/>
    </source>
</evidence>
<feature type="transmembrane region" description="Helical" evidence="7">
    <location>
        <begin position="233"/>
        <end position="249"/>
    </location>
</feature>
<feature type="transmembrane region" description="Helical" evidence="7">
    <location>
        <begin position="270"/>
        <end position="290"/>
    </location>
</feature>
<comment type="similarity">
    <text evidence="7">Belongs to the TRAP transporter large permease family.</text>
</comment>
<accession>A0ABY5HPN9</accession>
<reference evidence="9" key="1">
    <citation type="submission" date="2021-04" db="EMBL/GenBank/DDBJ databases">
        <title>Oceanospirillales bacteria with DddD are important DMSP degraders in coastal seawater.</title>
        <authorList>
            <person name="Liu J."/>
        </authorList>
    </citation>
    <scope>NUCLEOTIDE SEQUENCE</scope>
    <source>
        <strain evidence="9">D13-1</strain>
    </source>
</reference>
<dbReference type="Proteomes" id="UP001058461">
    <property type="component" value="Chromosome"/>
</dbReference>
<feature type="transmembrane region" description="Helical" evidence="7">
    <location>
        <begin position="393"/>
        <end position="414"/>
    </location>
</feature>
<feature type="domain" description="TRAP C4-dicarboxylate transport system permease DctM subunit" evidence="8">
    <location>
        <begin position="1"/>
        <end position="410"/>
    </location>
</feature>
<evidence type="ECO:0000256" key="5">
    <source>
        <dbReference type="ARBA" id="ARBA00022989"/>
    </source>
</evidence>
<dbReference type="InterPro" id="IPR004681">
    <property type="entry name" value="TRAP_DctM"/>
</dbReference>
<dbReference type="EMBL" id="CP073347">
    <property type="protein sequence ID" value="UTW14273.1"/>
    <property type="molecule type" value="Genomic_DNA"/>
</dbReference>
<evidence type="ECO:0000313" key="10">
    <source>
        <dbReference type="Proteomes" id="UP001058461"/>
    </source>
</evidence>
<name>A0ABY5HPN9_9GAMM</name>
<keyword evidence="10" id="KW-1185">Reference proteome</keyword>
<keyword evidence="3 7" id="KW-0997">Cell inner membrane</keyword>
<comment type="function">
    <text evidence="7">Part of the tripartite ATP-independent periplasmic (TRAP) transport system.</text>
</comment>
<dbReference type="PANTHER" id="PTHR33362:SF5">
    <property type="entry name" value="C4-DICARBOXYLATE TRAP TRANSPORTER LARGE PERMEASE PROTEIN DCTM"/>
    <property type="match status" value="1"/>
</dbReference>
<keyword evidence="4 7" id="KW-0812">Transmembrane</keyword>
<feature type="transmembrane region" description="Helical" evidence="7">
    <location>
        <begin position="205"/>
        <end position="227"/>
    </location>
</feature>
<feature type="transmembrane region" description="Helical" evidence="7">
    <location>
        <begin position="296"/>
        <end position="318"/>
    </location>
</feature>
<dbReference type="InterPro" id="IPR010656">
    <property type="entry name" value="DctM"/>
</dbReference>
<evidence type="ECO:0000313" key="9">
    <source>
        <dbReference type="EMBL" id="UTW14273.1"/>
    </source>
</evidence>
<feature type="transmembrane region" description="Helical" evidence="7">
    <location>
        <begin position="123"/>
        <end position="142"/>
    </location>
</feature>
<comment type="subunit">
    <text evidence="7">The complex comprises the extracytoplasmic solute receptor protein and the two transmembrane proteins.</text>
</comment>
<evidence type="ECO:0000256" key="6">
    <source>
        <dbReference type="ARBA" id="ARBA00023136"/>
    </source>
</evidence>
<feature type="transmembrane region" description="Helical" evidence="7">
    <location>
        <begin position="348"/>
        <end position="372"/>
    </location>
</feature>
<feature type="transmembrane region" description="Helical" evidence="7">
    <location>
        <begin position="7"/>
        <end position="27"/>
    </location>
</feature>
<evidence type="ECO:0000259" key="8">
    <source>
        <dbReference type="Pfam" id="PF06808"/>
    </source>
</evidence>
<feature type="transmembrane region" description="Helical" evidence="7">
    <location>
        <begin position="325"/>
        <end position="342"/>
    </location>
</feature>
<evidence type="ECO:0000256" key="1">
    <source>
        <dbReference type="ARBA" id="ARBA00004429"/>
    </source>
</evidence>
<feature type="transmembrane region" description="Helical" evidence="7">
    <location>
        <begin position="162"/>
        <end position="184"/>
    </location>
</feature>
<feature type="transmembrane region" description="Helical" evidence="7">
    <location>
        <begin position="39"/>
        <end position="62"/>
    </location>
</feature>
<dbReference type="PANTHER" id="PTHR33362">
    <property type="entry name" value="SIALIC ACID TRAP TRANSPORTER PERMEASE PROTEIN SIAT-RELATED"/>
    <property type="match status" value="1"/>
</dbReference>
<proteinExistence type="inferred from homology"/>
<keyword evidence="5 7" id="KW-1133">Transmembrane helix</keyword>